<dbReference type="PANTHER" id="PTHR10357">
    <property type="entry name" value="ALPHA-AMYLASE FAMILY MEMBER"/>
    <property type="match status" value="1"/>
</dbReference>
<dbReference type="InterPro" id="IPR006047">
    <property type="entry name" value="GH13_cat_dom"/>
</dbReference>
<feature type="domain" description="Glycosyl hydrolase family 13 catalytic" evidence="3">
    <location>
        <begin position="164"/>
        <end position="547"/>
    </location>
</feature>
<dbReference type="SUPFAM" id="SSF51445">
    <property type="entry name" value="(Trans)glycosidases"/>
    <property type="match status" value="1"/>
</dbReference>
<dbReference type="GO" id="GO:0005975">
    <property type="term" value="P:carbohydrate metabolic process"/>
    <property type="evidence" value="ECO:0007669"/>
    <property type="project" value="InterPro"/>
</dbReference>
<name>A0A941DEJ8_9BURK</name>
<organism evidence="4 5">
    <name type="scientific">Undibacterium baiyunense</name>
    <dbReference type="NCBI Taxonomy" id="2828731"/>
    <lineage>
        <taxon>Bacteria</taxon>
        <taxon>Pseudomonadati</taxon>
        <taxon>Pseudomonadota</taxon>
        <taxon>Betaproteobacteria</taxon>
        <taxon>Burkholderiales</taxon>
        <taxon>Oxalobacteraceae</taxon>
        <taxon>Undibacterium</taxon>
    </lineage>
</organism>
<accession>A0A941DEJ8</accession>
<keyword evidence="2" id="KW-0326">Glycosidase</keyword>
<evidence type="ECO:0000313" key="4">
    <source>
        <dbReference type="EMBL" id="MBR7746208.1"/>
    </source>
</evidence>
<dbReference type="InterPro" id="IPR013780">
    <property type="entry name" value="Glyco_hydro_b"/>
</dbReference>
<dbReference type="Pfam" id="PF00128">
    <property type="entry name" value="Alpha-amylase"/>
    <property type="match status" value="1"/>
</dbReference>
<dbReference type="InterPro" id="IPR015171">
    <property type="entry name" value="Cyc-maltodext_N"/>
</dbReference>
<keyword evidence="1 4" id="KW-0378">Hydrolase</keyword>
<dbReference type="Gene3D" id="3.20.20.80">
    <property type="entry name" value="Glycosidases"/>
    <property type="match status" value="1"/>
</dbReference>
<dbReference type="InterPro" id="IPR014756">
    <property type="entry name" value="Ig_E-set"/>
</dbReference>
<comment type="caution">
    <text evidence="4">The sequence shown here is derived from an EMBL/GenBank/DDBJ whole genome shotgun (WGS) entry which is preliminary data.</text>
</comment>
<dbReference type="Gene3D" id="2.60.40.10">
    <property type="entry name" value="Immunoglobulins"/>
    <property type="match status" value="1"/>
</dbReference>
<dbReference type="SMART" id="SM00642">
    <property type="entry name" value="Aamy"/>
    <property type="match status" value="1"/>
</dbReference>
<sequence>MRSSITIRSACQRFFDVTLFSAQLRILLTTLIASVVTMPTVNAQQSQYQINRVEPASWWIGMKNPEVQLMVHGINIAELSPKISYPGISITHVHRSDNPNYLFIDLKIADQAKPGALTIQFLQASNKTKNSTAKVASSIKFELQTRRAGSAQRKGFTPSDAIYLLMPDRFANGDTGNDNQHNYSDKLARDVPGGRHGGDLQGMRQHLNYIAKMGFTMVWPTPLVENAQEINSYHGYAATDFYRIDPRFGSNRDYQQFVQEAKAKNIGVIQDVVLNHIGSNHWWMKDLPSKDWLNFPKQYTETNHIRSTLQDTHAAQIDKQKFADGWFVKTMPDLNQRNPFLTKYLIQNSLWWIEFADLSGLRTDTYSYSDKTFLASWSQRVMEEYPQFNIVGEEWSMNPNIVAYWQRGKQNHDGYRSSVPSLMDFATYQALHASLVGGYGKDVDMMSMYETIANDFIYADPDNLTIFESNHDTPRIFSALNEDVDLNKLAFTMLATLRGIPQMFYGAEVLMTSPKQRDDGKVRGDFPGGWEGDEVNAFTGKNLSAAQQDMQNFVTRLFNWRKTASAIHHGKLLHFIPENNCYVYFRSDAKQKVMVIINRNEKALQLDLSRFNEALQGSQRAIEILNNRALVLDKTLHVNAKSAMILELH</sequence>
<protein>
    <submittedName>
        <fullName evidence="4">Glycoside hydrolase family 13 protein</fullName>
    </submittedName>
</protein>
<dbReference type="Pfam" id="PF10438">
    <property type="entry name" value="Cyc-maltodext_C"/>
    <property type="match status" value="1"/>
</dbReference>
<evidence type="ECO:0000256" key="2">
    <source>
        <dbReference type="ARBA" id="ARBA00023295"/>
    </source>
</evidence>
<evidence type="ECO:0000256" key="1">
    <source>
        <dbReference type="ARBA" id="ARBA00022801"/>
    </source>
</evidence>
<dbReference type="AlphaFoldDB" id="A0A941DEJ8"/>
<dbReference type="Pfam" id="PF09087">
    <property type="entry name" value="Cyc-maltodext_N"/>
    <property type="match status" value="1"/>
</dbReference>
<reference evidence="4 5" key="1">
    <citation type="submission" date="2021-04" db="EMBL/GenBank/DDBJ databases">
        <title>novel species isolated from subtropical streams in China.</title>
        <authorList>
            <person name="Lu H."/>
        </authorList>
    </citation>
    <scope>NUCLEOTIDE SEQUENCE [LARGE SCALE GENOMIC DNA]</scope>
    <source>
        <strain evidence="4 5">BYS107W</strain>
    </source>
</reference>
<dbReference type="SUPFAM" id="SSF81296">
    <property type="entry name" value="E set domains"/>
    <property type="match status" value="1"/>
</dbReference>
<dbReference type="Proteomes" id="UP000680158">
    <property type="component" value="Unassembled WGS sequence"/>
</dbReference>
<dbReference type="PANTHER" id="PTHR10357:SF210">
    <property type="entry name" value="MALTODEXTRIN GLUCOSIDASE"/>
    <property type="match status" value="1"/>
</dbReference>
<evidence type="ECO:0000259" key="3">
    <source>
        <dbReference type="SMART" id="SM00642"/>
    </source>
</evidence>
<dbReference type="CDD" id="cd11340">
    <property type="entry name" value="AmyAc_bac_CMD_like_3"/>
    <property type="match status" value="1"/>
</dbReference>
<dbReference type="GO" id="GO:0016798">
    <property type="term" value="F:hydrolase activity, acting on glycosyl bonds"/>
    <property type="evidence" value="ECO:0007669"/>
    <property type="project" value="UniProtKB-KW"/>
</dbReference>
<dbReference type="SUPFAM" id="SSF51011">
    <property type="entry name" value="Glycosyl hydrolase domain"/>
    <property type="match status" value="1"/>
</dbReference>
<dbReference type="RefSeq" id="WP_212683569.1">
    <property type="nucleotide sequence ID" value="NZ_JAGSPM010000003.1"/>
</dbReference>
<keyword evidence="5" id="KW-1185">Reference proteome</keyword>
<dbReference type="InterPro" id="IPR019492">
    <property type="entry name" value="Cyclo-malto-dextrinase_C"/>
</dbReference>
<proteinExistence type="predicted"/>
<gene>
    <name evidence="4" type="ORF">KDM92_06410</name>
</gene>
<evidence type="ECO:0000313" key="5">
    <source>
        <dbReference type="Proteomes" id="UP000680158"/>
    </source>
</evidence>
<dbReference type="InterPro" id="IPR013783">
    <property type="entry name" value="Ig-like_fold"/>
</dbReference>
<dbReference type="Gene3D" id="2.60.40.1180">
    <property type="entry name" value="Golgi alpha-mannosidase II"/>
    <property type="match status" value="1"/>
</dbReference>
<dbReference type="EMBL" id="JAGSPM010000003">
    <property type="protein sequence ID" value="MBR7746208.1"/>
    <property type="molecule type" value="Genomic_DNA"/>
</dbReference>
<dbReference type="InterPro" id="IPR017853">
    <property type="entry name" value="GH"/>
</dbReference>